<dbReference type="InterPro" id="IPR053737">
    <property type="entry name" value="Type_II_TA_Toxin"/>
</dbReference>
<dbReference type="GeneID" id="68865221"/>
<dbReference type="Gene3D" id="1.20.120.1870">
    <property type="entry name" value="Fic/DOC protein, Fido domain"/>
    <property type="match status" value="1"/>
</dbReference>
<proteinExistence type="predicted"/>
<dbReference type="InterPro" id="IPR036597">
    <property type="entry name" value="Fido-like_dom_sf"/>
</dbReference>
<keyword evidence="3" id="KW-1185">Reference proteome</keyword>
<dbReference type="KEGG" id="scas:SACC_04920"/>
<dbReference type="AlphaFoldDB" id="A0AAQ4CNU4"/>
<dbReference type="InterPro" id="IPR006440">
    <property type="entry name" value="Doc"/>
</dbReference>
<gene>
    <name evidence="2" type="ORF">SACC_04920</name>
</gene>
<sequence>MSILLEETLLKILRLILREFEAWNIGESKEKPLIIKIHDKVIASNAESEQGIINSDNIGIAIYSAIEDLNQYHDVSRSLAVLIYHLIVSHPFVDGNKRTALGLLLHILHEVCNDIITIPPALMELLLKTLAEVADYSPEEDEYAINKIREIIMQIIRD</sequence>
<dbReference type="RefSeq" id="WP_229571468.1">
    <property type="nucleotide sequence ID" value="NZ_AP025226.1"/>
</dbReference>
<dbReference type="Proteomes" id="UP001319921">
    <property type="component" value="Chromosome"/>
</dbReference>
<dbReference type="EMBL" id="AP025226">
    <property type="protein sequence ID" value="BDB97475.1"/>
    <property type="molecule type" value="Genomic_DNA"/>
</dbReference>
<name>A0AAQ4CNU4_9CREN</name>
<evidence type="ECO:0000313" key="2">
    <source>
        <dbReference type="EMBL" id="BDB97475.1"/>
    </source>
</evidence>
<reference evidence="2 3" key="1">
    <citation type="journal article" date="2022" name="Microbiol. Resour. Announc.">
        <title>Complete Genome Sequence of the Hyperthermophilic and Acidophilic Archaeon Saccharolobus caldissimus Strain HS-3T.</title>
        <authorList>
            <person name="Sakai H.D."/>
            <person name="Kurosawa N."/>
        </authorList>
    </citation>
    <scope>NUCLEOTIDE SEQUENCE [LARGE SCALE GENOMIC DNA]</scope>
    <source>
        <strain evidence="2 3">JCM32116</strain>
    </source>
</reference>
<dbReference type="SUPFAM" id="SSF140931">
    <property type="entry name" value="Fic-like"/>
    <property type="match status" value="1"/>
</dbReference>
<organism evidence="2 3">
    <name type="scientific">Saccharolobus caldissimus</name>
    <dbReference type="NCBI Taxonomy" id="1702097"/>
    <lineage>
        <taxon>Archaea</taxon>
        <taxon>Thermoproteota</taxon>
        <taxon>Thermoprotei</taxon>
        <taxon>Sulfolobales</taxon>
        <taxon>Sulfolobaceae</taxon>
        <taxon>Saccharolobus</taxon>
    </lineage>
</organism>
<accession>A0AAQ4CNU4</accession>
<protein>
    <submittedName>
        <fullName evidence="2">Death-on-curing protein</fullName>
    </submittedName>
</protein>
<dbReference type="GO" id="GO:0016301">
    <property type="term" value="F:kinase activity"/>
    <property type="evidence" value="ECO:0007669"/>
    <property type="project" value="InterPro"/>
</dbReference>
<dbReference type="PROSITE" id="PS51459">
    <property type="entry name" value="FIDO"/>
    <property type="match status" value="1"/>
</dbReference>
<dbReference type="InterPro" id="IPR003812">
    <property type="entry name" value="Fido"/>
</dbReference>
<feature type="domain" description="Fido" evidence="1">
    <location>
        <begin position="4"/>
        <end position="154"/>
    </location>
</feature>
<evidence type="ECO:0000313" key="3">
    <source>
        <dbReference type="Proteomes" id="UP001319921"/>
    </source>
</evidence>
<dbReference type="Pfam" id="PF02661">
    <property type="entry name" value="Fic"/>
    <property type="match status" value="1"/>
</dbReference>
<evidence type="ECO:0000259" key="1">
    <source>
        <dbReference type="PROSITE" id="PS51459"/>
    </source>
</evidence>
<dbReference type="NCBIfam" id="TIGR01550">
    <property type="entry name" value="DOC_P1"/>
    <property type="match status" value="1"/>
</dbReference>